<comment type="caution">
    <text evidence="22">The sequence shown here is derived from an EMBL/GenBank/DDBJ whole genome shotgun (WGS) entry which is preliminary data.</text>
</comment>
<reference evidence="22 23" key="1">
    <citation type="journal article" date="2016" name="Environ. Microbiol.">
        <title>Genomic resolution of a cold subsurface aquifer community provides metabolic insights for novel microbes adapted to high CO concentrations.</title>
        <authorList>
            <person name="Probst A.J."/>
            <person name="Castelle C.J."/>
            <person name="Singh A."/>
            <person name="Brown C.T."/>
            <person name="Anantharaman K."/>
            <person name="Sharon I."/>
            <person name="Hug L.A."/>
            <person name="Burstein D."/>
            <person name="Emerson J.B."/>
            <person name="Thomas B.C."/>
            <person name="Banfield J.F."/>
        </authorList>
    </citation>
    <scope>NUCLEOTIDE SEQUENCE [LARGE SCALE GENOMIC DNA]</scope>
    <source>
        <strain evidence="22">CG1_02_47_37</strain>
    </source>
</reference>
<dbReference type="PANTHER" id="PTHR30474">
    <property type="entry name" value="CELL CYCLE PROTEIN"/>
    <property type="match status" value="1"/>
</dbReference>
<keyword evidence="3" id="KW-1003">Cell membrane</keyword>
<keyword evidence="13" id="KW-0961">Cell wall biogenesis/degradation</keyword>
<evidence type="ECO:0000256" key="18">
    <source>
        <dbReference type="ARBA" id="ARBA00041418"/>
    </source>
</evidence>
<dbReference type="GO" id="GO:0051301">
    <property type="term" value="P:cell division"/>
    <property type="evidence" value="ECO:0007669"/>
    <property type="project" value="UniProtKB-KW"/>
</dbReference>
<dbReference type="GO" id="GO:0009252">
    <property type="term" value="P:peptidoglycan biosynthetic process"/>
    <property type="evidence" value="ECO:0007669"/>
    <property type="project" value="UniProtKB-KW"/>
</dbReference>
<comment type="similarity">
    <text evidence="16">Belongs to the SEDS family. FtsW subfamily.</text>
</comment>
<comment type="subcellular location">
    <subcellularLocation>
        <location evidence="1">Cell membrane</location>
        <topology evidence="1">Multi-pass membrane protein</topology>
    </subcellularLocation>
</comment>
<feature type="transmembrane region" description="Helical" evidence="21">
    <location>
        <begin position="158"/>
        <end position="175"/>
    </location>
</feature>
<proteinExistence type="inferred from homology"/>
<evidence type="ECO:0000256" key="16">
    <source>
        <dbReference type="ARBA" id="ARBA00038053"/>
    </source>
</evidence>
<dbReference type="EMBL" id="MNUI01000042">
    <property type="protein sequence ID" value="OIN89120.1"/>
    <property type="molecule type" value="Genomic_DNA"/>
</dbReference>
<evidence type="ECO:0000256" key="10">
    <source>
        <dbReference type="ARBA" id="ARBA00022989"/>
    </source>
</evidence>
<dbReference type="GO" id="GO:0008360">
    <property type="term" value="P:regulation of cell shape"/>
    <property type="evidence" value="ECO:0007669"/>
    <property type="project" value="UniProtKB-KW"/>
</dbReference>
<keyword evidence="5" id="KW-0328">Glycosyltransferase</keyword>
<accession>A0A1J4RQ16</accession>
<evidence type="ECO:0000256" key="14">
    <source>
        <dbReference type="ARBA" id="ARBA00032370"/>
    </source>
</evidence>
<dbReference type="EC" id="2.4.99.28" evidence="19"/>
<evidence type="ECO:0000256" key="7">
    <source>
        <dbReference type="ARBA" id="ARBA00022692"/>
    </source>
</evidence>
<feature type="transmembrane region" description="Helical" evidence="21">
    <location>
        <begin position="332"/>
        <end position="353"/>
    </location>
</feature>
<evidence type="ECO:0000256" key="20">
    <source>
        <dbReference type="ARBA" id="ARBA00049902"/>
    </source>
</evidence>
<keyword evidence="6" id="KW-0808">Transferase</keyword>
<keyword evidence="9" id="KW-0573">Peptidoglycan synthesis</keyword>
<feature type="transmembrane region" description="Helical" evidence="21">
    <location>
        <begin position="12"/>
        <end position="31"/>
    </location>
</feature>
<evidence type="ECO:0000256" key="21">
    <source>
        <dbReference type="SAM" id="Phobius"/>
    </source>
</evidence>
<dbReference type="STRING" id="1805034.AUJ59_02420"/>
<feature type="transmembrane region" description="Helical" evidence="21">
    <location>
        <begin position="181"/>
        <end position="201"/>
    </location>
</feature>
<keyword evidence="10 21" id="KW-1133">Transmembrane helix</keyword>
<evidence type="ECO:0000256" key="17">
    <source>
        <dbReference type="ARBA" id="ARBA00041185"/>
    </source>
</evidence>
<dbReference type="GO" id="GO:0071555">
    <property type="term" value="P:cell wall organization"/>
    <property type="evidence" value="ECO:0007669"/>
    <property type="project" value="UniProtKB-KW"/>
</dbReference>
<organism evidence="22 23">
    <name type="scientific">Candidatus Beckwithbacteria bacterium CG1_02_47_37</name>
    <dbReference type="NCBI Taxonomy" id="1805034"/>
    <lineage>
        <taxon>Bacteria</taxon>
        <taxon>Candidatus Beckwithiibacteriota</taxon>
    </lineage>
</organism>
<keyword evidence="8" id="KW-0133">Cell shape</keyword>
<feature type="transmembrane region" description="Helical" evidence="21">
    <location>
        <begin position="258"/>
        <end position="286"/>
    </location>
</feature>
<evidence type="ECO:0000256" key="9">
    <source>
        <dbReference type="ARBA" id="ARBA00022984"/>
    </source>
</evidence>
<gene>
    <name evidence="22" type="ORF">AUJ59_02420</name>
</gene>
<comment type="catalytic activity">
    <reaction evidence="20">
        <text>[GlcNAc-(1-&gt;4)-Mur2Ac(oyl-L-Ala-gamma-D-Glu-L-Lys-D-Ala-D-Ala)](n)-di-trans,octa-cis-undecaprenyl diphosphate + beta-D-GlcNAc-(1-&gt;4)-Mur2Ac(oyl-L-Ala-gamma-D-Glu-L-Lys-D-Ala-D-Ala)-di-trans,octa-cis-undecaprenyl diphosphate = [GlcNAc-(1-&gt;4)-Mur2Ac(oyl-L-Ala-gamma-D-Glu-L-Lys-D-Ala-D-Ala)](n+1)-di-trans,octa-cis-undecaprenyl diphosphate + di-trans,octa-cis-undecaprenyl diphosphate + H(+)</text>
        <dbReference type="Rhea" id="RHEA:23708"/>
        <dbReference type="Rhea" id="RHEA-COMP:9602"/>
        <dbReference type="Rhea" id="RHEA-COMP:9603"/>
        <dbReference type="ChEBI" id="CHEBI:15378"/>
        <dbReference type="ChEBI" id="CHEBI:58405"/>
        <dbReference type="ChEBI" id="CHEBI:60033"/>
        <dbReference type="ChEBI" id="CHEBI:78435"/>
        <dbReference type="EC" id="2.4.99.28"/>
    </reaction>
</comment>
<sequence length="364" mass="39405">MGKPALKKFDVVLLTLVVLVSLFGLIMVYNASVAEAFALFSDKYYFLKQQAVWLVFGMAALAAAAVTPLSLIKKFSPLLLFLTLILLILVLVPGLGIQSLGARRWLSLGGLELQPTELAKLALVIYLAAWLEKTRPFWNFLAILGVFLGLITLQPDLGTALVIISTGVLVFYASGASIKSLLVLSGIGTITGLGLIFSSRYRQERLLTFLNPLRDPQGSSYHIRQALIAIGSGGWWGLGLGESRQKYQFLPQVTTDSIFAIIAEEVGFFGGAILILTLFLIIWRGLTIARLAPDRFSGLLAVGITGWLALQIFINLGAIMALLPLTGVPLPFISYGGSSLIISLSGVGLLLNISRFRQSPKKRL</sequence>
<dbReference type="InterPro" id="IPR001182">
    <property type="entry name" value="FtsW/RodA"/>
</dbReference>
<dbReference type="GO" id="GO:0032153">
    <property type="term" value="C:cell division site"/>
    <property type="evidence" value="ECO:0007669"/>
    <property type="project" value="TreeGrafter"/>
</dbReference>
<evidence type="ECO:0000256" key="3">
    <source>
        <dbReference type="ARBA" id="ARBA00022475"/>
    </source>
</evidence>
<protein>
    <recommendedName>
        <fullName evidence="17">Probable peptidoglycan glycosyltransferase FtsW</fullName>
        <ecNumber evidence="19">2.4.99.28</ecNumber>
    </recommendedName>
    <alternativeName>
        <fullName evidence="18">Cell division protein FtsW</fullName>
    </alternativeName>
    <alternativeName>
        <fullName evidence="15">Cell wall polymerase</fullName>
    </alternativeName>
    <alternativeName>
        <fullName evidence="14">Peptidoglycan polymerase</fullName>
    </alternativeName>
</protein>
<evidence type="ECO:0000256" key="12">
    <source>
        <dbReference type="ARBA" id="ARBA00023306"/>
    </source>
</evidence>
<evidence type="ECO:0000256" key="15">
    <source>
        <dbReference type="ARBA" id="ARBA00033270"/>
    </source>
</evidence>
<evidence type="ECO:0000256" key="8">
    <source>
        <dbReference type="ARBA" id="ARBA00022960"/>
    </source>
</evidence>
<keyword evidence="12" id="KW-0131">Cell cycle</keyword>
<dbReference type="Pfam" id="PF01098">
    <property type="entry name" value="FTSW_RODA_SPOVE"/>
    <property type="match status" value="1"/>
</dbReference>
<evidence type="ECO:0000256" key="1">
    <source>
        <dbReference type="ARBA" id="ARBA00004651"/>
    </source>
</evidence>
<evidence type="ECO:0000256" key="13">
    <source>
        <dbReference type="ARBA" id="ARBA00023316"/>
    </source>
</evidence>
<evidence type="ECO:0000256" key="4">
    <source>
        <dbReference type="ARBA" id="ARBA00022618"/>
    </source>
</evidence>
<evidence type="ECO:0000256" key="19">
    <source>
        <dbReference type="ARBA" id="ARBA00044770"/>
    </source>
</evidence>
<comment type="pathway">
    <text evidence="2">Cell wall biogenesis; peptidoglycan biosynthesis.</text>
</comment>
<feature type="transmembrane region" description="Helical" evidence="21">
    <location>
        <begin position="51"/>
        <end position="71"/>
    </location>
</feature>
<name>A0A1J4RQ16_9BACT</name>
<evidence type="ECO:0000313" key="22">
    <source>
        <dbReference type="EMBL" id="OIN89120.1"/>
    </source>
</evidence>
<evidence type="ECO:0000256" key="5">
    <source>
        <dbReference type="ARBA" id="ARBA00022676"/>
    </source>
</evidence>
<dbReference type="PANTHER" id="PTHR30474:SF2">
    <property type="entry name" value="PEPTIDOGLYCAN GLYCOSYLTRANSFERASE FTSW-RELATED"/>
    <property type="match status" value="1"/>
</dbReference>
<keyword evidence="11 21" id="KW-0472">Membrane</keyword>
<dbReference type="AlphaFoldDB" id="A0A1J4RQ16"/>
<dbReference type="Proteomes" id="UP000183144">
    <property type="component" value="Unassembled WGS sequence"/>
</dbReference>
<dbReference type="GO" id="GO:0015648">
    <property type="term" value="F:lipid-linked peptidoglycan transporter activity"/>
    <property type="evidence" value="ECO:0007669"/>
    <property type="project" value="TreeGrafter"/>
</dbReference>
<evidence type="ECO:0000256" key="2">
    <source>
        <dbReference type="ARBA" id="ARBA00004752"/>
    </source>
</evidence>
<evidence type="ECO:0000256" key="11">
    <source>
        <dbReference type="ARBA" id="ARBA00023136"/>
    </source>
</evidence>
<dbReference type="InterPro" id="IPR013437">
    <property type="entry name" value="FtsW"/>
</dbReference>
<feature type="transmembrane region" description="Helical" evidence="21">
    <location>
        <begin position="298"/>
        <end position="326"/>
    </location>
</feature>
<evidence type="ECO:0000256" key="6">
    <source>
        <dbReference type="ARBA" id="ARBA00022679"/>
    </source>
</evidence>
<evidence type="ECO:0000313" key="23">
    <source>
        <dbReference type="Proteomes" id="UP000183144"/>
    </source>
</evidence>
<dbReference type="GO" id="GO:0008955">
    <property type="term" value="F:peptidoglycan glycosyltransferase activity"/>
    <property type="evidence" value="ECO:0007669"/>
    <property type="project" value="UniProtKB-EC"/>
</dbReference>
<keyword evidence="7 21" id="KW-0812">Transmembrane</keyword>
<feature type="transmembrane region" description="Helical" evidence="21">
    <location>
        <begin position="136"/>
        <end position="153"/>
    </location>
</feature>
<keyword evidence="4" id="KW-0132">Cell division</keyword>
<dbReference type="GO" id="GO:0005886">
    <property type="term" value="C:plasma membrane"/>
    <property type="evidence" value="ECO:0007669"/>
    <property type="project" value="UniProtKB-SubCell"/>
</dbReference>
<dbReference type="NCBIfam" id="TIGR02614">
    <property type="entry name" value="ftsW"/>
    <property type="match status" value="1"/>
</dbReference>
<feature type="transmembrane region" description="Helical" evidence="21">
    <location>
        <begin position="78"/>
        <end position="97"/>
    </location>
</feature>